<proteinExistence type="predicted"/>
<evidence type="ECO:0000313" key="2">
    <source>
        <dbReference type="Proteomes" id="UP000684084"/>
    </source>
</evidence>
<dbReference type="PANTHER" id="PTHR28110:SF1">
    <property type="entry name" value="TRANSMEMBRANE PROTEIN"/>
    <property type="match status" value="1"/>
</dbReference>
<protein>
    <recommendedName>
        <fullName evidence="3">DUF218 domain-containing protein</fullName>
    </recommendedName>
</protein>
<dbReference type="OrthoDB" id="4347at2759"/>
<dbReference type="PANTHER" id="PTHR28110">
    <property type="entry name" value="TRANSMEMBRANE PROTEIN"/>
    <property type="match status" value="1"/>
</dbReference>
<reference evidence="1" key="1">
    <citation type="submission" date="2020-05" db="EMBL/GenBank/DDBJ databases">
        <authorList>
            <person name="Rincon C."/>
            <person name="Sanders R I."/>
            <person name="Robbins C."/>
            <person name="Chaturvedi A."/>
        </authorList>
    </citation>
    <scope>NUCLEOTIDE SEQUENCE</scope>
    <source>
        <strain evidence="1">CHB12</strain>
    </source>
</reference>
<comment type="caution">
    <text evidence="1">The sequence shown here is derived from an EMBL/GenBank/DDBJ whole genome shotgun (WGS) entry which is preliminary data.</text>
</comment>
<gene>
    <name evidence="1" type="ORF">CHRIB12_LOCUS15958</name>
</gene>
<evidence type="ECO:0000313" key="1">
    <source>
        <dbReference type="EMBL" id="CAB5377910.1"/>
    </source>
</evidence>
<dbReference type="VEuPathDB" id="FungiDB:RhiirFUN_009178"/>
<sequence>MSLLPLFNNTQPTLSSPNRFFLNKNLKSHAIYLGGSNNHEIGNDEENEENWILEDYQKGNGQVKAFINHVKKGIELVKENDESLLIFSGGQTRPSAGPRSEAQSYYILAQSLNLNLSSTINSTTSLNTRIITEEYARDSYENLLFSICRFNEYTNSYPRNITVIGFQFKKKRFSELHRFALKFPLDRFNYIGIDPDNTSPLGRFVGESVNSLGPFKQDLYGCHGKLLDKKLTRNPYRRSHPYQISCPELSPLLNYCPEDRIQLYPDTLPWEY</sequence>
<organism evidence="1 2">
    <name type="scientific">Rhizophagus irregularis</name>
    <dbReference type="NCBI Taxonomy" id="588596"/>
    <lineage>
        <taxon>Eukaryota</taxon>
        <taxon>Fungi</taxon>
        <taxon>Fungi incertae sedis</taxon>
        <taxon>Mucoromycota</taxon>
        <taxon>Glomeromycotina</taxon>
        <taxon>Glomeromycetes</taxon>
        <taxon>Glomerales</taxon>
        <taxon>Glomeraceae</taxon>
        <taxon>Rhizophagus</taxon>
    </lineage>
</organism>
<accession>A0A915ZKI1</accession>
<dbReference type="AlphaFoldDB" id="A0A915ZKI1"/>
<name>A0A915ZKI1_9GLOM</name>
<evidence type="ECO:0008006" key="3">
    <source>
        <dbReference type="Google" id="ProtNLM"/>
    </source>
</evidence>
<dbReference type="GO" id="GO:0005737">
    <property type="term" value="C:cytoplasm"/>
    <property type="evidence" value="ECO:0007669"/>
    <property type="project" value="TreeGrafter"/>
</dbReference>
<dbReference type="InterPro" id="IPR055323">
    <property type="entry name" value="C57A10.07/YOR238W"/>
</dbReference>
<dbReference type="Proteomes" id="UP000684084">
    <property type="component" value="Unassembled WGS sequence"/>
</dbReference>
<dbReference type="EMBL" id="CAGKOT010000038">
    <property type="protein sequence ID" value="CAB5377910.1"/>
    <property type="molecule type" value="Genomic_DNA"/>
</dbReference>